<feature type="compositionally biased region" description="Low complexity" evidence="1">
    <location>
        <begin position="9"/>
        <end position="26"/>
    </location>
</feature>
<reference evidence="2" key="1">
    <citation type="submission" date="2014-09" db="EMBL/GenBank/DDBJ databases">
        <title>Genome sequence of the luminous mushroom Mycena chlorophos for searching fungal bioluminescence genes.</title>
        <authorList>
            <person name="Tanaka Y."/>
            <person name="Kasuga D."/>
            <person name="Oba Y."/>
            <person name="Hase S."/>
            <person name="Sato K."/>
            <person name="Oba Y."/>
            <person name="Sakakibara Y."/>
        </authorList>
    </citation>
    <scope>NUCLEOTIDE SEQUENCE</scope>
</reference>
<name>A0ABQ0L4J5_MYCCL</name>
<gene>
    <name evidence="2" type="ORF">MCHLO_03463</name>
</gene>
<evidence type="ECO:0000313" key="2">
    <source>
        <dbReference type="EMBL" id="GAT45912.1"/>
    </source>
</evidence>
<dbReference type="EMBL" id="DF841963">
    <property type="protein sequence ID" value="GAT45912.1"/>
    <property type="molecule type" value="Genomic_DNA"/>
</dbReference>
<evidence type="ECO:0000313" key="3">
    <source>
        <dbReference type="Proteomes" id="UP000815677"/>
    </source>
</evidence>
<protein>
    <submittedName>
        <fullName evidence="2">Uncharacterized protein</fullName>
    </submittedName>
</protein>
<accession>A0ABQ0L4J5</accession>
<feature type="region of interest" description="Disordered" evidence="1">
    <location>
        <begin position="1"/>
        <end position="93"/>
    </location>
</feature>
<feature type="compositionally biased region" description="Low complexity" evidence="1">
    <location>
        <begin position="62"/>
        <end position="72"/>
    </location>
</feature>
<keyword evidence="3" id="KW-1185">Reference proteome</keyword>
<evidence type="ECO:0000256" key="1">
    <source>
        <dbReference type="SAM" id="MobiDB-lite"/>
    </source>
</evidence>
<organism evidence="2 3">
    <name type="scientific">Mycena chlorophos</name>
    <name type="common">Agaric fungus</name>
    <name type="synonym">Agaricus chlorophos</name>
    <dbReference type="NCBI Taxonomy" id="658473"/>
    <lineage>
        <taxon>Eukaryota</taxon>
        <taxon>Fungi</taxon>
        <taxon>Dikarya</taxon>
        <taxon>Basidiomycota</taxon>
        <taxon>Agaricomycotina</taxon>
        <taxon>Agaricomycetes</taxon>
        <taxon>Agaricomycetidae</taxon>
        <taxon>Agaricales</taxon>
        <taxon>Marasmiineae</taxon>
        <taxon>Mycenaceae</taxon>
        <taxon>Mycena</taxon>
    </lineage>
</organism>
<sequence length="121" mass="12907">MLEDLQQPAVSEIATSSSSSSNVASVRHQYERDHAPRQAIAKAQSTTKSALPHSVPVLRLRAAASTQSTSTAWKGRSRVSDLQAHRTSGTGRQSKLLAARAITFPGFLAETQLAQALVTPD</sequence>
<dbReference type="Proteomes" id="UP000815677">
    <property type="component" value="Unassembled WGS sequence"/>
</dbReference>
<proteinExistence type="predicted"/>